<evidence type="ECO:0000313" key="1">
    <source>
        <dbReference type="EMBL" id="KAG4410509.1"/>
    </source>
</evidence>
<gene>
    <name evidence="1" type="ORF">IFR04_016358</name>
</gene>
<evidence type="ECO:0000313" key="2">
    <source>
        <dbReference type="Proteomes" id="UP000664132"/>
    </source>
</evidence>
<name>A0A8H7SW26_9HELO</name>
<proteinExistence type="predicted"/>
<comment type="caution">
    <text evidence="1">The sequence shown here is derived from an EMBL/GenBank/DDBJ whole genome shotgun (WGS) entry which is preliminary data.</text>
</comment>
<keyword evidence="2" id="KW-1185">Reference proteome</keyword>
<dbReference type="EMBL" id="JAFJYH010000697">
    <property type="protein sequence ID" value="KAG4410509.1"/>
    <property type="molecule type" value="Genomic_DNA"/>
</dbReference>
<sequence>RDTIYTLLVLSPAPYPTTSPRTRRALRTNPHVPSAQTALFLVSRQIALESRTIFYTQNTFLIANGRWGCSFIPNLHGLLTFIDVVPEMFRKMIKKLEMRIVVPVGWLGTKLEGDDRDFEEVRMQEKMVGLGEVVRGELQGVEWVRVRFWNEGWDYARGDKPRCGREAEIAVDREEKLNALHGLIDLPLLQHLEIANTGPLEVAMVFKHIALSILDKNKAEGRVEYSEDEKAQIALANTVQEEQTETGIKTRLEKTTQVDGGEFEEGEIMEGRGGFQTGYGGHSVQQIKYAYEEESETVGMLDADWVNPFKEDFGEEDMDFSGGGGDEEMVDARSDDGGNLSSFGIEDSVVVGHSAIGRVCSYQDWTGNRVDR</sequence>
<dbReference type="Proteomes" id="UP000664132">
    <property type="component" value="Unassembled WGS sequence"/>
</dbReference>
<dbReference type="AlphaFoldDB" id="A0A8H7SW26"/>
<protein>
    <submittedName>
        <fullName evidence="1">Uncharacterized protein</fullName>
    </submittedName>
</protein>
<organism evidence="1 2">
    <name type="scientific">Cadophora malorum</name>
    <dbReference type="NCBI Taxonomy" id="108018"/>
    <lineage>
        <taxon>Eukaryota</taxon>
        <taxon>Fungi</taxon>
        <taxon>Dikarya</taxon>
        <taxon>Ascomycota</taxon>
        <taxon>Pezizomycotina</taxon>
        <taxon>Leotiomycetes</taxon>
        <taxon>Helotiales</taxon>
        <taxon>Ploettnerulaceae</taxon>
        <taxon>Cadophora</taxon>
    </lineage>
</organism>
<dbReference type="OrthoDB" id="3563878at2759"/>
<reference evidence="1" key="1">
    <citation type="submission" date="2021-02" db="EMBL/GenBank/DDBJ databases">
        <title>Genome sequence Cadophora malorum strain M34.</title>
        <authorList>
            <person name="Stefanovic E."/>
            <person name="Vu D."/>
            <person name="Scully C."/>
            <person name="Dijksterhuis J."/>
            <person name="Roader J."/>
            <person name="Houbraken J."/>
        </authorList>
    </citation>
    <scope>NUCLEOTIDE SEQUENCE</scope>
    <source>
        <strain evidence="1">M34</strain>
    </source>
</reference>
<accession>A0A8H7SW26</accession>
<feature type="non-terminal residue" evidence="1">
    <location>
        <position position="372"/>
    </location>
</feature>